<feature type="transmembrane region" description="Helical" evidence="6">
    <location>
        <begin position="189"/>
        <end position="210"/>
    </location>
</feature>
<gene>
    <name evidence="7" type="ORF">B0A77_10930</name>
</gene>
<feature type="transmembrane region" description="Helical" evidence="6">
    <location>
        <begin position="97"/>
        <end position="121"/>
    </location>
</feature>
<dbReference type="InterPro" id="IPR050833">
    <property type="entry name" value="Poly_Biosynth_Transport"/>
</dbReference>
<feature type="transmembrane region" description="Helical" evidence="6">
    <location>
        <begin position="303"/>
        <end position="323"/>
    </location>
</feature>
<accession>A0A2H3KWH2</accession>
<dbReference type="PANTHER" id="PTHR30250">
    <property type="entry name" value="PST FAMILY PREDICTED COLANIC ACID TRANSPORTER"/>
    <property type="match status" value="1"/>
</dbReference>
<evidence type="ECO:0000256" key="1">
    <source>
        <dbReference type="ARBA" id="ARBA00004651"/>
    </source>
</evidence>
<dbReference type="EMBL" id="PCMW01000061">
    <property type="protein sequence ID" value="PDS23409.1"/>
    <property type="molecule type" value="Genomic_DNA"/>
</dbReference>
<feature type="transmembrane region" description="Helical" evidence="6">
    <location>
        <begin position="368"/>
        <end position="387"/>
    </location>
</feature>
<feature type="transmembrane region" description="Helical" evidence="6">
    <location>
        <begin position="52"/>
        <end position="77"/>
    </location>
</feature>
<dbReference type="AlphaFoldDB" id="A0A2H3KWH2"/>
<dbReference type="PANTHER" id="PTHR30250:SF11">
    <property type="entry name" value="O-ANTIGEN TRANSPORTER-RELATED"/>
    <property type="match status" value="1"/>
</dbReference>
<evidence type="ECO:0000256" key="4">
    <source>
        <dbReference type="ARBA" id="ARBA00022989"/>
    </source>
</evidence>
<feature type="transmembrane region" description="Helical" evidence="6">
    <location>
        <begin position="157"/>
        <end position="177"/>
    </location>
</feature>
<feature type="transmembrane region" description="Helical" evidence="6">
    <location>
        <begin position="222"/>
        <end position="241"/>
    </location>
</feature>
<dbReference type="Proteomes" id="UP000220828">
    <property type="component" value="Unassembled WGS sequence"/>
</dbReference>
<evidence type="ECO:0000256" key="5">
    <source>
        <dbReference type="ARBA" id="ARBA00023136"/>
    </source>
</evidence>
<keyword evidence="4 6" id="KW-1133">Transmembrane helix</keyword>
<dbReference type="RefSeq" id="WP_097554454.1">
    <property type="nucleotide sequence ID" value="NZ_PCMW01000061.1"/>
</dbReference>
<sequence length="425" mass="47823">MALIKKLYSQAHHLFFNKGGYTLLYRILGMGMSFLSITIITNQFGGDDYGLFTLSLTILQIATMFFSLGLPSAFIAFTGGFSSKAENKGLLIKSYKIILLTAILPLTLLYCQSDQVALLFSKPNLDFYIKTVAIGIIIQVLFELNINYFLSIHRQDLYAIFYFLLPNTLFIGILLLFKTVNLPDNYCMVAYVVTYLLVLLGTSGFVFLQGNIVKVAVSTKEFLNKSIPMMLSGFFLILLNWTDILMLGKLETEENIGIYNAAFKVGYLTLFFVTMMNSFVVPKLSEFHHQKDYLSMKNFVNKATRIVSILTLPVALFIIFFSNQILNYFGPGFEAGALSLIFITLGALFNAMTGNVDQILNMTNHQNLVRNIMFIGFLINIVGNLFLIPKYGYLGAAISSFVVNIIVNTIFVVIIKKKLGFYTFM</sequence>
<feature type="transmembrane region" description="Helical" evidence="6">
    <location>
        <begin position="335"/>
        <end position="356"/>
    </location>
</feature>
<evidence type="ECO:0000256" key="3">
    <source>
        <dbReference type="ARBA" id="ARBA00022692"/>
    </source>
</evidence>
<keyword evidence="3 6" id="KW-0812">Transmembrane</keyword>
<comment type="subcellular location">
    <subcellularLocation>
        <location evidence="1">Cell membrane</location>
        <topology evidence="1">Multi-pass membrane protein</topology>
    </subcellularLocation>
</comment>
<organism evidence="7 8">
    <name type="scientific">Flavobacterium branchiophilum</name>
    <dbReference type="NCBI Taxonomy" id="55197"/>
    <lineage>
        <taxon>Bacteria</taxon>
        <taxon>Pseudomonadati</taxon>
        <taxon>Bacteroidota</taxon>
        <taxon>Flavobacteriia</taxon>
        <taxon>Flavobacteriales</taxon>
        <taxon>Flavobacteriaceae</taxon>
        <taxon>Flavobacterium</taxon>
    </lineage>
</organism>
<dbReference type="GO" id="GO:0005886">
    <property type="term" value="C:plasma membrane"/>
    <property type="evidence" value="ECO:0007669"/>
    <property type="project" value="UniProtKB-SubCell"/>
</dbReference>
<feature type="transmembrane region" description="Helical" evidence="6">
    <location>
        <begin position="127"/>
        <end position="150"/>
    </location>
</feature>
<proteinExistence type="predicted"/>
<feature type="transmembrane region" description="Helical" evidence="6">
    <location>
        <begin position="261"/>
        <end position="282"/>
    </location>
</feature>
<protein>
    <submittedName>
        <fullName evidence="7">Uncharacterized protein</fullName>
    </submittedName>
</protein>
<evidence type="ECO:0000313" key="8">
    <source>
        <dbReference type="Proteomes" id="UP000220828"/>
    </source>
</evidence>
<dbReference type="OrthoDB" id="824226at2"/>
<reference evidence="7 8" key="1">
    <citation type="submission" date="2017-09" db="EMBL/GenBank/DDBJ databases">
        <title>Whole genomes of Flavobacteriaceae.</title>
        <authorList>
            <person name="Stine C."/>
            <person name="Li C."/>
            <person name="Tadesse D."/>
        </authorList>
    </citation>
    <scope>NUCLEOTIDE SEQUENCE [LARGE SCALE GENOMIC DNA]</scope>
    <source>
        <strain evidence="7 8">ATCC 35036</strain>
    </source>
</reference>
<evidence type="ECO:0000313" key="7">
    <source>
        <dbReference type="EMBL" id="PDS23409.1"/>
    </source>
</evidence>
<keyword evidence="2" id="KW-1003">Cell membrane</keyword>
<name>A0A2H3KWH2_9FLAO</name>
<evidence type="ECO:0000256" key="6">
    <source>
        <dbReference type="SAM" id="Phobius"/>
    </source>
</evidence>
<feature type="transmembrane region" description="Helical" evidence="6">
    <location>
        <begin position="393"/>
        <end position="415"/>
    </location>
</feature>
<dbReference type="InterPro" id="IPR002797">
    <property type="entry name" value="Polysacc_synth"/>
</dbReference>
<comment type="caution">
    <text evidence="7">The sequence shown here is derived from an EMBL/GenBank/DDBJ whole genome shotgun (WGS) entry which is preliminary data.</text>
</comment>
<evidence type="ECO:0000256" key="2">
    <source>
        <dbReference type="ARBA" id="ARBA00022475"/>
    </source>
</evidence>
<dbReference type="CDD" id="cd13128">
    <property type="entry name" value="MATE_Wzx_like"/>
    <property type="match status" value="1"/>
</dbReference>
<keyword evidence="5 6" id="KW-0472">Membrane</keyword>
<dbReference type="Pfam" id="PF01943">
    <property type="entry name" value="Polysacc_synt"/>
    <property type="match status" value="1"/>
</dbReference>
<feature type="transmembrane region" description="Helical" evidence="6">
    <location>
        <begin position="21"/>
        <end position="40"/>
    </location>
</feature>